<keyword evidence="2" id="KW-0238">DNA-binding</keyword>
<dbReference type="InterPro" id="IPR000843">
    <property type="entry name" value="HTH_LacI"/>
</dbReference>
<evidence type="ECO:0000256" key="2">
    <source>
        <dbReference type="ARBA" id="ARBA00023125"/>
    </source>
</evidence>
<dbReference type="SUPFAM" id="SSF47413">
    <property type="entry name" value="lambda repressor-like DNA-binding domains"/>
    <property type="match status" value="1"/>
</dbReference>
<proteinExistence type="predicted"/>
<dbReference type="RefSeq" id="WP_272462869.1">
    <property type="nucleotide sequence ID" value="NZ_JAPFQL010000060.1"/>
</dbReference>
<dbReference type="InterPro" id="IPR046335">
    <property type="entry name" value="LacI/GalR-like_sensor"/>
</dbReference>
<evidence type="ECO:0000259" key="5">
    <source>
        <dbReference type="PROSITE" id="PS50932"/>
    </source>
</evidence>
<evidence type="ECO:0000256" key="4">
    <source>
        <dbReference type="SAM" id="MobiDB-lite"/>
    </source>
</evidence>
<evidence type="ECO:0000256" key="1">
    <source>
        <dbReference type="ARBA" id="ARBA00023015"/>
    </source>
</evidence>
<accession>A0ABT5GK74</accession>
<dbReference type="PANTHER" id="PTHR30146">
    <property type="entry name" value="LACI-RELATED TRANSCRIPTIONAL REPRESSOR"/>
    <property type="match status" value="1"/>
</dbReference>
<keyword evidence="1" id="KW-0805">Transcription regulation</keyword>
<dbReference type="Gene3D" id="3.40.50.2300">
    <property type="match status" value="2"/>
</dbReference>
<organism evidence="6 7">
    <name type="scientific">Intrasporangium calvum</name>
    <dbReference type="NCBI Taxonomy" id="53358"/>
    <lineage>
        <taxon>Bacteria</taxon>
        <taxon>Bacillati</taxon>
        <taxon>Actinomycetota</taxon>
        <taxon>Actinomycetes</taxon>
        <taxon>Micrococcales</taxon>
        <taxon>Intrasporangiaceae</taxon>
        <taxon>Intrasporangium</taxon>
    </lineage>
</organism>
<gene>
    <name evidence="6" type="ORF">OO014_13625</name>
</gene>
<reference evidence="6 7" key="1">
    <citation type="submission" date="2022-11" db="EMBL/GenBank/DDBJ databases">
        <title>Anaerobic phenanthrene biodegradation by a DNRA strain PheN6.</title>
        <authorList>
            <person name="Zhang Z."/>
        </authorList>
    </citation>
    <scope>NUCLEOTIDE SEQUENCE [LARGE SCALE GENOMIC DNA]</scope>
    <source>
        <strain evidence="6 7">PheN6</strain>
    </source>
</reference>
<keyword evidence="7" id="KW-1185">Reference proteome</keyword>
<dbReference type="CDD" id="cd01392">
    <property type="entry name" value="HTH_LacI"/>
    <property type="match status" value="1"/>
</dbReference>
<dbReference type="Gene3D" id="1.10.260.40">
    <property type="entry name" value="lambda repressor-like DNA-binding domains"/>
    <property type="match status" value="1"/>
</dbReference>
<dbReference type="InterPro" id="IPR028082">
    <property type="entry name" value="Peripla_BP_I"/>
</dbReference>
<dbReference type="SMART" id="SM00354">
    <property type="entry name" value="HTH_LACI"/>
    <property type="match status" value="1"/>
</dbReference>
<dbReference type="SUPFAM" id="SSF53822">
    <property type="entry name" value="Periplasmic binding protein-like I"/>
    <property type="match status" value="1"/>
</dbReference>
<dbReference type="InterPro" id="IPR010982">
    <property type="entry name" value="Lambda_DNA-bd_dom_sf"/>
</dbReference>
<dbReference type="CDD" id="cd06279">
    <property type="entry name" value="PBP1_LacI-like"/>
    <property type="match status" value="1"/>
</dbReference>
<dbReference type="EMBL" id="JAPFQL010000060">
    <property type="protein sequence ID" value="MDC5698295.1"/>
    <property type="molecule type" value="Genomic_DNA"/>
</dbReference>
<dbReference type="Pfam" id="PF00356">
    <property type="entry name" value="LacI"/>
    <property type="match status" value="1"/>
</dbReference>
<evidence type="ECO:0000313" key="6">
    <source>
        <dbReference type="EMBL" id="MDC5698295.1"/>
    </source>
</evidence>
<comment type="caution">
    <text evidence="6">The sequence shown here is derived from an EMBL/GenBank/DDBJ whole genome shotgun (WGS) entry which is preliminary data.</text>
</comment>
<sequence length="362" mass="37605">MPPPRQASPGGVPRPTLRDVADRAGVSVSTASLVFSGKGPVSAATAERVRSVAEEIGFAGPNPLASSLRHGRAGVVGVVVEGRVRVAFRDPFAISVLDGLAEELDRTPSGLLLLGQPAGDDAGLVPMVSGLALDAVVFSLCGPGSSPLVDHLAARGIPMFGTGVPDDDRVTQVRIDERAAGARIARHVQDLGHHRVAHVAMSMTARSVAGPITATDLTPDAYVSSRGRLEGFRDVFGADAEAIQTGDGSSVEGGIVAGRSLLDRPPAQRPTAIVAQSDVIAAGVVLAAEELGLSVPRDVSVTGFDGVELPWLPQRLTTIDQHGQDKGRILGTLVRERLEGRHPRTVTQPVHLREGTTTARPS</sequence>
<dbReference type="Pfam" id="PF13377">
    <property type="entry name" value="Peripla_BP_3"/>
    <property type="match status" value="1"/>
</dbReference>
<name>A0ABT5GK74_9MICO</name>
<dbReference type="PROSITE" id="PS50932">
    <property type="entry name" value="HTH_LACI_2"/>
    <property type="match status" value="1"/>
</dbReference>
<keyword evidence="3" id="KW-0804">Transcription</keyword>
<evidence type="ECO:0000313" key="7">
    <source>
        <dbReference type="Proteomes" id="UP001150259"/>
    </source>
</evidence>
<dbReference type="Proteomes" id="UP001150259">
    <property type="component" value="Unassembled WGS sequence"/>
</dbReference>
<evidence type="ECO:0000256" key="3">
    <source>
        <dbReference type="ARBA" id="ARBA00023163"/>
    </source>
</evidence>
<feature type="region of interest" description="Disordered" evidence="4">
    <location>
        <begin position="340"/>
        <end position="362"/>
    </location>
</feature>
<feature type="domain" description="HTH lacI-type" evidence="5">
    <location>
        <begin position="15"/>
        <end position="70"/>
    </location>
</feature>
<dbReference type="PANTHER" id="PTHR30146:SF109">
    <property type="entry name" value="HTH-TYPE TRANSCRIPTIONAL REGULATOR GALS"/>
    <property type="match status" value="1"/>
</dbReference>
<protein>
    <submittedName>
        <fullName evidence="6">Substrate-binding domain-containing protein</fullName>
    </submittedName>
</protein>